<evidence type="ECO:0000313" key="2">
    <source>
        <dbReference type="Proteomes" id="UP000094070"/>
    </source>
</evidence>
<dbReference type="Proteomes" id="UP000094070">
    <property type="component" value="Unassembled WGS sequence"/>
</dbReference>
<comment type="caution">
    <text evidence="1">The sequence shown here is derived from an EMBL/GenBank/DDBJ whole genome shotgun (WGS) entry which is preliminary data.</text>
</comment>
<gene>
    <name evidence="1" type="ORF">A1QC_15290</name>
</gene>
<evidence type="ECO:0000313" key="1">
    <source>
        <dbReference type="EMBL" id="OEF26833.1"/>
    </source>
</evidence>
<reference evidence="1 2" key="1">
    <citation type="journal article" date="2012" name="Science">
        <title>Ecological populations of bacteria act as socially cohesive units of antibiotic production and resistance.</title>
        <authorList>
            <person name="Cordero O.X."/>
            <person name="Wildschutte H."/>
            <person name="Kirkup B."/>
            <person name="Proehl S."/>
            <person name="Ngo L."/>
            <person name="Hussain F."/>
            <person name="Le Roux F."/>
            <person name="Mincer T."/>
            <person name="Polz M.F."/>
        </authorList>
    </citation>
    <scope>NUCLEOTIDE SEQUENCE [LARGE SCALE GENOMIC DNA]</scope>
    <source>
        <strain evidence="1 2">1S-45</strain>
    </source>
</reference>
<dbReference type="AlphaFoldDB" id="A0A1E5E3H4"/>
<organism evidence="1 2">
    <name type="scientific">Vibrio rumoiensis 1S-45</name>
    <dbReference type="NCBI Taxonomy" id="1188252"/>
    <lineage>
        <taxon>Bacteria</taxon>
        <taxon>Pseudomonadati</taxon>
        <taxon>Pseudomonadota</taxon>
        <taxon>Gammaproteobacteria</taxon>
        <taxon>Vibrionales</taxon>
        <taxon>Vibrionaceae</taxon>
        <taxon>Vibrio</taxon>
    </lineage>
</organism>
<accession>A0A1E5E3H4</accession>
<name>A0A1E5E3H4_9VIBR</name>
<keyword evidence="2" id="KW-1185">Reference proteome</keyword>
<protein>
    <submittedName>
        <fullName evidence="1">Uncharacterized protein</fullName>
    </submittedName>
</protein>
<sequence length="173" mass="18046">MPPNSFGVDWSNMNSGGIEAQADTNQAVAHVDSVMKENATSKEAIADYVGIGAGLGSCVTFVGCGAGLTNAAIAFSDLGEVLSQGISVNPVDNDPIQKGVISIMPDFVGKEQNKKLASDIVLGLPTVKSLIDINKSISKPEAIMDSLNKSLDILSVDILHDTIKSDLNEVDSE</sequence>
<dbReference type="EMBL" id="AJYK02000045">
    <property type="protein sequence ID" value="OEF26833.1"/>
    <property type="molecule type" value="Genomic_DNA"/>
</dbReference>
<proteinExistence type="predicted"/>